<keyword evidence="2" id="KW-1185">Reference proteome</keyword>
<evidence type="ECO:0000313" key="2">
    <source>
        <dbReference type="Proteomes" id="UP000094329"/>
    </source>
</evidence>
<gene>
    <name evidence="1" type="ORF">BGC07_16115</name>
</gene>
<organism evidence="1 2">
    <name type="scientific">Piscirickettsia litoralis</name>
    <dbReference type="NCBI Taxonomy" id="1891921"/>
    <lineage>
        <taxon>Bacteria</taxon>
        <taxon>Pseudomonadati</taxon>
        <taxon>Pseudomonadota</taxon>
        <taxon>Gammaproteobacteria</taxon>
        <taxon>Thiotrichales</taxon>
        <taxon>Piscirickettsiaceae</taxon>
        <taxon>Piscirickettsia</taxon>
    </lineage>
</organism>
<name>A0ABX3A023_9GAMM</name>
<comment type="caution">
    <text evidence="1">The sequence shown here is derived from an EMBL/GenBank/DDBJ whole genome shotgun (WGS) entry which is preliminary data.</text>
</comment>
<sequence length="132" mass="15550">MLNELQLLSSERLYLIEQQVLHFIAPFNLMVKEESPFDLKPVWPDSILLHLKNQKTISLKTKQFYLVEVNINQYGPRFELLANQKYPCNYDFETQCGDFKMLIQQLYRCDLPGDLIQSMQGALDTFNEEVEV</sequence>
<evidence type="ECO:0000313" key="1">
    <source>
        <dbReference type="EMBL" id="ODN41617.1"/>
    </source>
</evidence>
<accession>A0ABX3A023</accession>
<proteinExistence type="predicted"/>
<protein>
    <submittedName>
        <fullName evidence="1">Uncharacterized protein</fullName>
    </submittedName>
</protein>
<dbReference type="EMBL" id="MDTU01000002">
    <property type="protein sequence ID" value="ODN41617.1"/>
    <property type="molecule type" value="Genomic_DNA"/>
</dbReference>
<dbReference type="Proteomes" id="UP000094329">
    <property type="component" value="Unassembled WGS sequence"/>
</dbReference>
<reference evidence="1 2" key="1">
    <citation type="submission" date="2016-08" db="EMBL/GenBank/DDBJ databases">
        <title>Draft genome sequence of Candidatus Piscirickettsia litoralis, from seawater.</title>
        <authorList>
            <person name="Wan X."/>
            <person name="Lee A.J."/>
            <person name="Hou S."/>
            <person name="Donachie S.P."/>
        </authorList>
    </citation>
    <scope>NUCLEOTIDE SEQUENCE [LARGE SCALE GENOMIC DNA]</scope>
    <source>
        <strain evidence="1 2">Y2</strain>
    </source>
</reference>